<feature type="compositionally biased region" description="Low complexity" evidence="1">
    <location>
        <begin position="151"/>
        <end position="162"/>
    </location>
</feature>
<feature type="region of interest" description="Disordered" evidence="1">
    <location>
        <begin position="292"/>
        <end position="315"/>
    </location>
</feature>
<dbReference type="AlphaFoldDB" id="A0A8K0L280"/>
<dbReference type="Proteomes" id="UP000809789">
    <property type="component" value="Unassembled WGS sequence"/>
</dbReference>
<sequence>MLARMSTSALSHDMHMGSSNIRGAIMAPLCSNTFPPTLHHVAGPSKRTRPTLSLDTVSASGYNANSSSSSSSFNLETLSVATPTTRNTISNTFLPRTPLTLEASAPRSPLPCPDIKIISPPTESTRSLEIKIPSPQSYTHNSLPPSPRSPRSPSSPRRALPLDASFASTKLKSTVTKPKSIMTTTSSSSGPRSPRIRDRRKRVSFRTDLTEEIQTNTYISAHSDLLNSPSVDRTAMMLPSPTFVGARMKPSPLPFSSRTESRTENRWRAAIEALAGETEALVKQAEREGQEMAKRLSIPSKRSSIDEDAVEEEGVCPATPVVRSSKRMRLPADDE</sequence>
<reference evidence="2" key="1">
    <citation type="submission" date="2021-07" db="EMBL/GenBank/DDBJ databases">
        <title>Elsinoe batatas strain:CRI-CJ2 Genome sequencing and assembly.</title>
        <authorList>
            <person name="Huang L."/>
        </authorList>
    </citation>
    <scope>NUCLEOTIDE SEQUENCE</scope>
    <source>
        <strain evidence="2">CRI-CJ2</strain>
    </source>
</reference>
<accession>A0A8K0L280</accession>
<feature type="region of interest" description="Disordered" evidence="1">
    <location>
        <begin position="102"/>
        <end position="203"/>
    </location>
</feature>
<dbReference type="EMBL" id="JAESVG020000006">
    <property type="protein sequence ID" value="KAG8626838.1"/>
    <property type="molecule type" value="Genomic_DNA"/>
</dbReference>
<dbReference type="OrthoDB" id="5206740at2759"/>
<evidence type="ECO:0000256" key="1">
    <source>
        <dbReference type="SAM" id="MobiDB-lite"/>
    </source>
</evidence>
<name>A0A8K0L280_9PEZI</name>
<evidence type="ECO:0000313" key="3">
    <source>
        <dbReference type="Proteomes" id="UP000809789"/>
    </source>
</evidence>
<proteinExistence type="predicted"/>
<protein>
    <submittedName>
        <fullName evidence="2">Uncharacterized protein</fullName>
    </submittedName>
</protein>
<feature type="compositionally biased region" description="Polar residues" evidence="1">
    <location>
        <begin position="166"/>
        <end position="185"/>
    </location>
</feature>
<keyword evidence="3" id="KW-1185">Reference proteome</keyword>
<comment type="caution">
    <text evidence="2">The sequence shown here is derived from an EMBL/GenBank/DDBJ whole genome shotgun (WGS) entry which is preliminary data.</text>
</comment>
<evidence type="ECO:0000313" key="2">
    <source>
        <dbReference type="EMBL" id="KAG8626838.1"/>
    </source>
</evidence>
<gene>
    <name evidence="2" type="ORF">KVT40_005783</name>
</gene>
<organism evidence="2 3">
    <name type="scientific">Elsinoe batatas</name>
    <dbReference type="NCBI Taxonomy" id="2601811"/>
    <lineage>
        <taxon>Eukaryota</taxon>
        <taxon>Fungi</taxon>
        <taxon>Dikarya</taxon>
        <taxon>Ascomycota</taxon>
        <taxon>Pezizomycotina</taxon>
        <taxon>Dothideomycetes</taxon>
        <taxon>Dothideomycetidae</taxon>
        <taxon>Myriangiales</taxon>
        <taxon>Elsinoaceae</taxon>
        <taxon>Elsinoe</taxon>
    </lineage>
</organism>